<organism evidence="2 3">
    <name type="scientific">Tunturiibacter lichenicola</name>
    <dbReference type="NCBI Taxonomy" id="2051959"/>
    <lineage>
        <taxon>Bacteria</taxon>
        <taxon>Pseudomonadati</taxon>
        <taxon>Acidobacteriota</taxon>
        <taxon>Terriglobia</taxon>
        <taxon>Terriglobales</taxon>
        <taxon>Acidobacteriaceae</taxon>
        <taxon>Tunturiibacter</taxon>
    </lineage>
</organism>
<keyword evidence="1" id="KW-0472">Membrane</keyword>
<evidence type="ECO:0000313" key="2">
    <source>
        <dbReference type="EMBL" id="NYF53900.1"/>
    </source>
</evidence>
<proteinExistence type="predicted"/>
<accession>A0A7Y9NS47</accession>
<keyword evidence="1" id="KW-1133">Transmembrane helix</keyword>
<evidence type="ECO:0000313" key="3">
    <source>
        <dbReference type="Proteomes" id="UP000534186"/>
    </source>
</evidence>
<protein>
    <submittedName>
        <fullName evidence="2">Glucan phosphoethanolaminetransferase (Alkaline phosphatase superfamily)</fullName>
    </submittedName>
</protein>
<feature type="transmembrane region" description="Helical" evidence="1">
    <location>
        <begin position="42"/>
        <end position="64"/>
    </location>
</feature>
<dbReference type="EMBL" id="JACCCV010000002">
    <property type="protein sequence ID" value="NYF53900.1"/>
    <property type="molecule type" value="Genomic_DNA"/>
</dbReference>
<dbReference type="AlphaFoldDB" id="A0A7Y9NS47"/>
<keyword evidence="1" id="KW-0812">Transmembrane</keyword>
<reference evidence="2 3" key="1">
    <citation type="submission" date="2020-07" db="EMBL/GenBank/DDBJ databases">
        <title>Genomic Encyclopedia of Type Strains, Phase IV (KMG-V): Genome sequencing to study the core and pangenomes of soil and plant-associated prokaryotes.</title>
        <authorList>
            <person name="Whitman W."/>
        </authorList>
    </citation>
    <scope>NUCLEOTIDE SEQUENCE [LARGE SCALE GENOMIC DNA]</scope>
    <source>
        <strain evidence="2 3">M8UP30</strain>
    </source>
</reference>
<sequence>MKKVVTTILQFLLFLILFGAFSLFPPFHIEHVLGSSASGTRIFIADGLLLALAVYLFIVLIEFLMKRLRAMAPLTTIAFVFAAIVGFLMKFGFLTRTSF</sequence>
<evidence type="ECO:0000256" key="1">
    <source>
        <dbReference type="SAM" id="Phobius"/>
    </source>
</evidence>
<dbReference type="GO" id="GO:0016740">
    <property type="term" value="F:transferase activity"/>
    <property type="evidence" value="ECO:0007669"/>
    <property type="project" value="UniProtKB-KW"/>
</dbReference>
<keyword evidence="2" id="KW-0808">Transferase</keyword>
<feature type="transmembrane region" description="Helical" evidence="1">
    <location>
        <begin position="71"/>
        <end position="93"/>
    </location>
</feature>
<comment type="caution">
    <text evidence="2">The sequence shown here is derived from an EMBL/GenBank/DDBJ whole genome shotgun (WGS) entry which is preliminary data.</text>
</comment>
<dbReference type="Proteomes" id="UP000534186">
    <property type="component" value="Unassembled WGS sequence"/>
</dbReference>
<name>A0A7Y9NS47_9BACT</name>
<gene>
    <name evidence="2" type="ORF">HDF12_004299</name>
</gene>